<dbReference type="PANTHER" id="PTHR43400">
    <property type="entry name" value="FUMARATE REDUCTASE"/>
    <property type="match status" value="1"/>
</dbReference>
<dbReference type="RefSeq" id="WP_284341535.1">
    <property type="nucleotide sequence ID" value="NZ_BSNS01000018.1"/>
</dbReference>
<dbReference type="PANTHER" id="PTHR43400:SF10">
    <property type="entry name" value="3-OXOSTEROID 1-DEHYDROGENASE"/>
    <property type="match status" value="1"/>
</dbReference>
<proteinExistence type="predicted"/>
<dbReference type="Gene3D" id="3.50.50.60">
    <property type="entry name" value="FAD/NAD(P)-binding domain"/>
    <property type="match status" value="2"/>
</dbReference>
<keyword evidence="7" id="KW-1185">Reference proteome</keyword>
<dbReference type="InterPro" id="IPR036188">
    <property type="entry name" value="FAD/NAD-bd_sf"/>
</dbReference>
<sequence>MAKRVKANIPVTDDLRRPETGLNRRAFFTQGVAAAGVGAAVLAGTVPATAEQDEGSGIEWDYEVDVVVVGAGATGLPAAIRARDLGATVLIVEQNFEVGGKMLHSTGLVSLGGGDQLQLRDIRGEADPDGYITVPPLEDPEELEDDVDLLFRDMTDWSVVDPAAQAPYRYNERPLHRAWADNCPAVRTFLLDNHVRMARISGTHGNAGMSRARRAYTFFVEGETTDVTKGTITIEDAGIPGVSSSLFAPTLMQDGSATVREGARTNGTALARPLEYSARQKGVKFLMNRHMDEIIREEQFSGRVLGIKATFSPRLDPVTGERLVGYWNDGNIDDEKEVVYIKARKAVVIGAGGHTANPEFRGMFHPGFREPAFVSSGWAFLGPRGQDASGIKAGMRVGAGLAGMQQNLSYPSTFHFPGTLATRDPYTTMLPGHPTFSLRGATGIDLGADSFQHLIAVNQVGKRFFNEMTMMQGWSNAAYPPGPRKGQPEEGLAFRQLDWRNASAENIRTTYSANAGVHAATAVNEGSQAPDFHSGPIWAIFDQGALDRDGWDINPPFTSPDNGLFFSADTIEELAWKIRAGCEWQRVELSHLVETVEIWNRYVDDDLDPEFERGPDAPMFRIDKPRFFAAALFPVWHDSYGGLHINGKAQVVDLEGQVIPGLYAGGESSGGGNQHGLGRAIVHGYIAATNAVQEPIVS</sequence>
<dbReference type="Proteomes" id="UP001156691">
    <property type="component" value="Unassembled WGS sequence"/>
</dbReference>
<dbReference type="Gene3D" id="3.90.700.10">
    <property type="entry name" value="Succinate dehydrogenase/fumarate reductase flavoprotein, catalytic domain"/>
    <property type="match status" value="1"/>
</dbReference>
<dbReference type="SUPFAM" id="SSF51905">
    <property type="entry name" value="FAD/NAD(P)-binding domain"/>
    <property type="match status" value="1"/>
</dbReference>
<accession>A0ABQ5W907</accession>
<evidence type="ECO:0000313" key="7">
    <source>
        <dbReference type="Proteomes" id="UP001156691"/>
    </source>
</evidence>
<evidence type="ECO:0000256" key="4">
    <source>
        <dbReference type="ARBA" id="ARBA00023002"/>
    </source>
</evidence>
<dbReference type="InterPro" id="IPR027477">
    <property type="entry name" value="Succ_DH/fumarate_Rdtase_cat_sf"/>
</dbReference>
<protein>
    <submittedName>
        <fullName evidence="6">FAD-binding dehydrogenase</fullName>
    </submittedName>
</protein>
<reference evidence="7" key="1">
    <citation type="journal article" date="2019" name="Int. J. Syst. Evol. Microbiol.">
        <title>The Global Catalogue of Microorganisms (GCM) 10K type strain sequencing project: providing services to taxonomists for standard genome sequencing and annotation.</title>
        <authorList>
            <consortium name="The Broad Institute Genomics Platform"/>
            <consortium name="The Broad Institute Genome Sequencing Center for Infectious Disease"/>
            <person name="Wu L."/>
            <person name="Ma J."/>
        </authorList>
    </citation>
    <scope>NUCLEOTIDE SEQUENCE [LARGE SCALE GENOMIC DNA]</scope>
    <source>
        <strain evidence="7">NBRC 112416</strain>
    </source>
</reference>
<dbReference type="InterPro" id="IPR050315">
    <property type="entry name" value="FAD-oxidoreductase_2"/>
</dbReference>
<dbReference type="EMBL" id="BSNS01000018">
    <property type="protein sequence ID" value="GLQ56116.1"/>
    <property type="molecule type" value="Genomic_DNA"/>
</dbReference>
<evidence type="ECO:0000256" key="1">
    <source>
        <dbReference type="ARBA" id="ARBA00001974"/>
    </source>
</evidence>
<dbReference type="PROSITE" id="PS51318">
    <property type="entry name" value="TAT"/>
    <property type="match status" value="1"/>
</dbReference>
<dbReference type="InterPro" id="IPR003953">
    <property type="entry name" value="FAD-dep_OxRdtase_2_FAD-bd"/>
</dbReference>
<evidence type="ECO:0000256" key="3">
    <source>
        <dbReference type="ARBA" id="ARBA00022827"/>
    </source>
</evidence>
<evidence type="ECO:0000259" key="5">
    <source>
        <dbReference type="Pfam" id="PF00890"/>
    </source>
</evidence>
<feature type="domain" description="FAD-dependent oxidoreductase 2 FAD-binding" evidence="5">
    <location>
        <begin position="65"/>
        <end position="112"/>
    </location>
</feature>
<organism evidence="6 7">
    <name type="scientific">Devosia nitrariae</name>
    <dbReference type="NCBI Taxonomy" id="2071872"/>
    <lineage>
        <taxon>Bacteria</taxon>
        <taxon>Pseudomonadati</taxon>
        <taxon>Pseudomonadota</taxon>
        <taxon>Alphaproteobacteria</taxon>
        <taxon>Hyphomicrobiales</taxon>
        <taxon>Devosiaceae</taxon>
        <taxon>Devosia</taxon>
    </lineage>
</organism>
<dbReference type="Pfam" id="PF00890">
    <property type="entry name" value="FAD_binding_2"/>
    <property type="match status" value="2"/>
</dbReference>
<gene>
    <name evidence="6" type="ORF">GCM10010862_33750</name>
</gene>
<feature type="domain" description="FAD-dependent oxidoreductase 2 FAD-binding" evidence="5">
    <location>
        <begin position="154"/>
        <end position="672"/>
    </location>
</feature>
<dbReference type="InterPro" id="IPR006311">
    <property type="entry name" value="TAT_signal"/>
</dbReference>
<name>A0ABQ5W907_9HYPH</name>
<keyword evidence="2" id="KW-0285">Flavoprotein</keyword>
<keyword evidence="3" id="KW-0274">FAD</keyword>
<evidence type="ECO:0000256" key="2">
    <source>
        <dbReference type="ARBA" id="ARBA00022630"/>
    </source>
</evidence>
<dbReference type="SUPFAM" id="SSF56425">
    <property type="entry name" value="Succinate dehydrogenase/fumarate reductase flavoprotein, catalytic domain"/>
    <property type="match status" value="1"/>
</dbReference>
<comment type="caution">
    <text evidence="6">The sequence shown here is derived from an EMBL/GenBank/DDBJ whole genome shotgun (WGS) entry which is preliminary data.</text>
</comment>
<keyword evidence="4" id="KW-0560">Oxidoreductase</keyword>
<evidence type="ECO:0000313" key="6">
    <source>
        <dbReference type="EMBL" id="GLQ56116.1"/>
    </source>
</evidence>
<comment type="cofactor">
    <cofactor evidence="1">
        <name>FAD</name>
        <dbReference type="ChEBI" id="CHEBI:57692"/>
    </cofactor>
</comment>